<sequence length="91" mass="9693">MASAPQETCRGEPDGRVVDEEQAEYVSSVGAAAGLPAHLHAAHAKLGGDPVFFLLDCRRRYSEVCDVKAPGFGENRKANLQDLAILLGLKS</sequence>
<accession>A0A0A9FH20</accession>
<reference evidence="1" key="2">
    <citation type="journal article" date="2015" name="Data Brief">
        <title>Shoot transcriptome of the giant reed, Arundo donax.</title>
        <authorList>
            <person name="Barrero R.A."/>
            <person name="Guerrero F.D."/>
            <person name="Moolhuijzen P."/>
            <person name="Goolsby J.A."/>
            <person name="Tidwell J."/>
            <person name="Bellgard S.E."/>
            <person name="Bellgard M.I."/>
        </authorList>
    </citation>
    <scope>NUCLEOTIDE SEQUENCE</scope>
    <source>
        <tissue evidence="1">Shoot tissue taken approximately 20 cm above the soil surface</tissue>
    </source>
</reference>
<protein>
    <submittedName>
        <fullName evidence="1">Uncharacterized protein</fullName>
    </submittedName>
</protein>
<name>A0A0A9FH20_ARUDO</name>
<evidence type="ECO:0000313" key="1">
    <source>
        <dbReference type="EMBL" id="JAE12355.1"/>
    </source>
</evidence>
<dbReference type="Gene3D" id="3.50.7.10">
    <property type="entry name" value="GroEL"/>
    <property type="match status" value="1"/>
</dbReference>
<dbReference type="EMBL" id="GBRH01185541">
    <property type="protein sequence ID" value="JAE12355.1"/>
    <property type="molecule type" value="Transcribed_RNA"/>
</dbReference>
<dbReference type="AlphaFoldDB" id="A0A0A9FH20"/>
<dbReference type="SUPFAM" id="SSF52029">
    <property type="entry name" value="GroEL apical domain-like"/>
    <property type="match status" value="1"/>
</dbReference>
<proteinExistence type="predicted"/>
<reference evidence="1" key="1">
    <citation type="submission" date="2014-09" db="EMBL/GenBank/DDBJ databases">
        <authorList>
            <person name="Magalhaes I.L.F."/>
            <person name="Oliveira U."/>
            <person name="Santos F.R."/>
            <person name="Vidigal T.H.D.A."/>
            <person name="Brescovit A.D."/>
            <person name="Santos A.J."/>
        </authorList>
    </citation>
    <scope>NUCLEOTIDE SEQUENCE</scope>
    <source>
        <tissue evidence="1">Shoot tissue taken approximately 20 cm above the soil surface</tissue>
    </source>
</reference>
<organism evidence="1">
    <name type="scientific">Arundo donax</name>
    <name type="common">Giant reed</name>
    <name type="synonym">Donax arundinaceus</name>
    <dbReference type="NCBI Taxonomy" id="35708"/>
    <lineage>
        <taxon>Eukaryota</taxon>
        <taxon>Viridiplantae</taxon>
        <taxon>Streptophyta</taxon>
        <taxon>Embryophyta</taxon>
        <taxon>Tracheophyta</taxon>
        <taxon>Spermatophyta</taxon>
        <taxon>Magnoliopsida</taxon>
        <taxon>Liliopsida</taxon>
        <taxon>Poales</taxon>
        <taxon>Poaceae</taxon>
        <taxon>PACMAD clade</taxon>
        <taxon>Arundinoideae</taxon>
        <taxon>Arundineae</taxon>
        <taxon>Arundo</taxon>
    </lineage>
</organism>
<dbReference type="InterPro" id="IPR027409">
    <property type="entry name" value="GroEL-like_apical_dom_sf"/>
</dbReference>